<evidence type="ECO:0000313" key="3">
    <source>
        <dbReference type="Proteomes" id="UP001287356"/>
    </source>
</evidence>
<dbReference type="AlphaFoldDB" id="A0AAE0N8N5"/>
<gene>
    <name evidence="2" type="ORF">B0T24DRAFT_266986</name>
</gene>
<reference evidence="2" key="2">
    <citation type="submission" date="2023-06" db="EMBL/GenBank/DDBJ databases">
        <authorList>
            <consortium name="Lawrence Berkeley National Laboratory"/>
            <person name="Haridas S."/>
            <person name="Hensen N."/>
            <person name="Bonometti L."/>
            <person name="Westerberg I."/>
            <person name="Brannstrom I.O."/>
            <person name="Guillou S."/>
            <person name="Cros-Aarteil S."/>
            <person name="Calhoun S."/>
            <person name="Kuo A."/>
            <person name="Mondo S."/>
            <person name="Pangilinan J."/>
            <person name="Riley R."/>
            <person name="Labutti K."/>
            <person name="Andreopoulos B."/>
            <person name="Lipzen A."/>
            <person name="Chen C."/>
            <person name="Yanf M."/>
            <person name="Daum C."/>
            <person name="Ng V."/>
            <person name="Clum A."/>
            <person name="Steindorff A."/>
            <person name="Ohm R."/>
            <person name="Martin F."/>
            <person name="Silar P."/>
            <person name="Natvig D."/>
            <person name="Lalanne C."/>
            <person name="Gautier V."/>
            <person name="Ament-Velasquez S.L."/>
            <person name="Kruys A."/>
            <person name="Hutchinson M.I."/>
            <person name="Powell A.J."/>
            <person name="Barry K."/>
            <person name="Miller A.N."/>
            <person name="Grigoriev I.V."/>
            <person name="Debuchy R."/>
            <person name="Gladieux P."/>
            <person name="Thoren M.H."/>
            <person name="Johannesson H."/>
        </authorList>
    </citation>
    <scope>NUCLEOTIDE SEQUENCE</scope>
    <source>
        <strain evidence="2">CBS 958.72</strain>
    </source>
</reference>
<dbReference type="EMBL" id="JAULSN010000004">
    <property type="protein sequence ID" value="KAK3373544.1"/>
    <property type="molecule type" value="Genomic_DNA"/>
</dbReference>
<protein>
    <submittedName>
        <fullName evidence="2">Uncharacterized protein</fullName>
    </submittedName>
</protein>
<organism evidence="2 3">
    <name type="scientific">Lasiosphaeria ovina</name>
    <dbReference type="NCBI Taxonomy" id="92902"/>
    <lineage>
        <taxon>Eukaryota</taxon>
        <taxon>Fungi</taxon>
        <taxon>Dikarya</taxon>
        <taxon>Ascomycota</taxon>
        <taxon>Pezizomycotina</taxon>
        <taxon>Sordariomycetes</taxon>
        <taxon>Sordariomycetidae</taxon>
        <taxon>Sordariales</taxon>
        <taxon>Lasiosphaeriaceae</taxon>
        <taxon>Lasiosphaeria</taxon>
    </lineage>
</organism>
<proteinExistence type="predicted"/>
<keyword evidence="3" id="KW-1185">Reference proteome</keyword>
<sequence>MPLRRRAVVVAIHTIPTVVNKRGGGRGEGVAGACGNRIVESWTELPSERASSRLHCLSSAVVGRRLAAGAQPNRPGLRSVFHAESWRGGMYLCGARVCRPPCCPGRKNPPGEKPPMGWGCAAAAFSFAAKIRKASSVYPVMLLTWSARLAPHFISNGQYFVRLLYTHFTMQFKSLLGWRRVVRCRSEAGPLVTAWESRDAAKLHAAVEFNSASSRFGPTSSPGCQDSGASHLF</sequence>
<feature type="region of interest" description="Disordered" evidence="1">
    <location>
        <begin position="213"/>
        <end position="233"/>
    </location>
</feature>
<comment type="caution">
    <text evidence="2">The sequence shown here is derived from an EMBL/GenBank/DDBJ whole genome shotgun (WGS) entry which is preliminary data.</text>
</comment>
<dbReference type="Proteomes" id="UP001287356">
    <property type="component" value="Unassembled WGS sequence"/>
</dbReference>
<evidence type="ECO:0000313" key="2">
    <source>
        <dbReference type="EMBL" id="KAK3373544.1"/>
    </source>
</evidence>
<evidence type="ECO:0000256" key="1">
    <source>
        <dbReference type="SAM" id="MobiDB-lite"/>
    </source>
</evidence>
<name>A0AAE0N8N5_9PEZI</name>
<reference evidence="2" key="1">
    <citation type="journal article" date="2023" name="Mol. Phylogenet. Evol.">
        <title>Genome-scale phylogeny and comparative genomics of the fungal order Sordariales.</title>
        <authorList>
            <person name="Hensen N."/>
            <person name="Bonometti L."/>
            <person name="Westerberg I."/>
            <person name="Brannstrom I.O."/>
            <person name="Guillou S."/>
            <person name="Cros-Aarteil S."/>
            <person name="Calhoun S."/>
            <person name="Haridas S."/>
            <person name="Kuo A."/>
            <person name="Mondo S."/>
            <person name="Pangilinan J."/>
            <person name="Riley R."/>
            <person name="LaButti K."/>
            <person name="Andreopoulos B."/>
            <person name="Lipzen A."/>
            <person name="Chen C."/>
            <person name="Yan M."/>
            <person name="Daum C."/>
            <person name="Ng V."/>
            <person name="Clum A."/>
            <person name="Steindorff A."/>
            <person name="Ohm R.A."/>
            <person name="Martin F."/>
            <person name="Silar P."/>
            <person name="Natvig D.O."/>
            <person name="Lalanne C."/>
            <person name="Gautier V."/>
            <person name="Ament-Velasquez S.L."/>
            <person name="Kruys A."/>
            <person name="Hutchinson M.I."/>
            <person name="Powell A.J."/>
            <person name="Barry K."/>
            <person name="Miller A.N."/>
            <person name="Grigoriev I.V."/>
            <person name="Debuchy R."/>
            <person name="Gladieux P."/>
            <person name="Hiltunen Thoren M."/>
            <person name="Johannesson H."/>
        </authorList>
    </citation>
    <scope>NUCLEOTIDE SEQUENCE</scope>
    <source>
        <strain evidence="2">CBS 958.72</strain>
    </source>
</reference>
<accession>A0AAE0N8N5</accession>